<dbReference type="Proteomes" id="UP000076512">
    <property type="component" value="Unassembled WGS sequence"/>
</dbReference>
<protein>
    <submittedName>
        <fullName evidence="1">Uncharacterized protein</fullName>
    </submittedName>
</protein>
<evidence type="ECO:0000313" key="2">
    <source>
        <dbReference type="Proteomes" id="UP000076512"/>
    </source>
</evidence>
<sequence>MSSNVIEHNRQAAARALTTINGHRWTVFAPIRNPIVEDAGELREYMEDLVRDVLHLARLNDIPFLDVVQDATESHDQDWAAEINEATEAVRWQI</sequence>
<dbReference type="RefSeq" id="WP_067592685.1">
    <property type="nucleotide sequence ID" value="NZ_JABMCZ010000001.1"/>
</dbReference>
<reference evidence="1 2" key="1">
    <citation type="submission" date="2016-04" db="EMBL/GenBank/DDBJ databases">
        <authorList>
            <person name="Evans L.H."/>
            <person name="Alamgir A."/>
            <person name="Owens N."/>
            <person name="Weber N.D."/>
            <person name="Virtaneva K."/>
            <person name="Barbian K."/>
            <person name="Babar A."/>
            <person name="Rosenke K."/>
        </authorList>
    </citation>
    <scope>NUCLEOTIDE SEQUENCE [LARGE SCALE GENOMIC DNA]</scope>
    <source>
        <strain evidence="1 2">IFM 0406</strain>
    </source>
</reference>
<proteinExistence type="predicted"/>
<keyword evidence="2" id="KW-1185">Reference proteome</keyword>
<comment type="caution">
    <text evidence="1">The sequence shown here is derived from an EMBL/GenBank/DDBJ whole genome shotgun (WGS) entry which is preliminary data.</text>
</comment>
<evidence type="ECO:0000313" key="1">
    <source>
        <dbReference type="EMBL" id="KZM72247.1"/>
    </source>
</evidence>
<organism evidence="1 2">
    <name type="scientific">Nocardia terpenica</name>
    <dbReference type="NCBI Taxonomy" id="455432"/>
    <lineage>
        <taxon>Bacteria</taxon>
        <taxon>Bacillati</taxon>
        <taxon>Actinomycetota</taxon>
        <taxon>Actinomycetes</taxon>
        <taxon>Mycobacteriales</taxon>
        <taxon>Nocardiaceae</taxon>
        <taxon>Nocardia</taxon>
    </lineage>
</organism>
<dbReference type="AlphaFoldDB" id="A0A164LC84"/>
<name>A0A164LC84_9NOCA</name>
<dbReference type="EMBL" id="LWGR01000009">
    <property type="protein sequence ID" value="KZM72247.1"/>
    <property type="molecule type" value="Genomic_DNA"/>
</dbReference>
<dbReference type="STRING" id="455432.AWN90_36850"/>
<accession>A0A164LC84</accession>
<gene>
    <name evidence="1" type="ORF">AWN90_36850</name>
</gene>